<dbReference type="EnsemblPlants" id="OMERI04G18700.1">
    <property type="protein sequence ID" value="OMERI04G18700.1"/>
    <property type="gene ID" value="OMERI04G18700"/>
</dbReference>
<reference evidence="1" key="2">
    <citation type="submission" date="2018-05" db="EMBL/GenBank/DDBJ databases">
        <title>OmerRS3 (Oryza meridionalis Reference Sequence Version 3).</title>
        <authorList>
            <person name="Zhang J."/>
            <person name="Kudrna D."/>
            <person name="Lee S."/>
            <person name="Talag J."/>
            <person name="Welchert J."/>
            <person name="Wing R.A."/>
        </authorList>
    </citation>
    <scope>NUCLEOTIDE SEQUENCE [LARGE SCALE GENOMIC DNA]</scope>
    <source>
        <strain evidence="1">cv. OR44</strain>
    </source>
</reference>
<proteinExistence type="predicted"/>
<protein>
    <submittedName>
        <fullName evidence="1">Uncharacterized protein</fullName>
    </submittedName>
</protein>
<organism evidence="1">
    <name type="scientific">Oryza meridionalis</name>
    <dbReference type="NCBI Taxonomy" id="40149"/>
    <lineage>
        <taxon>Eukaryota</taxon>
        <taxon>Viridiplantae</taxon>
        <taxon>Streptophyta</taxon>
        <taxon>Embryophyta</taxon>
        <taxon>Tracheophyta</taxon>
        <taxon>Spermatophyta</taxon>
        <taxon>Magnoliopsida</taxon>
        <taxon>Liliopsida</taxon>
        <taxon>Poales</taxon>
        <taxon>Poaceae</taxon>
        <taxon>BOP clade</taxon>
        <taxon>Oryzoideae</taxon>
        <taxon>Oryzeae</taxon>
        <taxon>Oryzinae</taxon>
        <taxon>Oryza</taxon>
    </lineage>
</organism>
<name>A0A0E0DHE2_9ORYZ</name>
<sequence length="159" mass="18424">MWLGLNQVVASITDDSCHFILSLQKQRERDREDFYYWFFLGSSTSSLSHVPARDLPRAVWFEVDLSVVQVRFFLGSSTSSLSHVPARDLPRAVWFEVDLSVVQVRLVGCMQVVCSCTVWVGWRLAWARAYLPTENFGFIRFKRKIKDLNTEGLIFTRVI</sequence>
<dbReference type="Proteomes" id="UP000008021">
    <property type="component" value="Chromosome 4"/>
</dbReference>
<evidence type="ECO:0000313" key="1">
    <source>
        <dbReference type="EnsemblPlants" id="OMERI04G18700.1"/>
    </source>
</evidence>
<evidence type="ECO:0000313" key="2">
    <source>
        <dbReference type="Proteomes" id="UP000008021"/>
    </source>
</evidence>
<accession>A0A0E0DHE2</accession>
<dbReference type="AlphaFoldDB" id="A0A0E0DHE2"/>
<reference evidence="1" key="1">
    <citation type="submission" date="2015-04" db="UniProtKB">
        <authorList>
            <consortium name="EnsemblPlants"/>
        </authorList>
    </citation>
    <scope>IDENTIFICATION</scope>
</reference>
<dbReference type="Gramene" id="OMERI04G18700.1">
    <property type="protein sequence ID" value="OMERI04G18700.1"/>
    <property type="gene ID" value="OMERI04G18700"/>
</dbReference>
<keyword evidence="2" id="KW-1185">Reference proteome</keyword>
<dbReference type="HOGENOM" id="CLU_1663525_0_0_1"/>